<evidence type="ECO:0000256" key="1">
    <source>
        <dbReference type="SAM" id="MobiDB-lite"/>
    </source>
</evidence>
<dbReference type="EMBL" id="SWKU01000035">
    <property type="protein sequence ID" value="KAF2995095.1"/>
    <property type="molecule type" value="Genomic_DNA"/>
</dbReference>
<dbReference type="OrthoDB" id="4760831at2759"/>
<reference evidence="2" key="1">
    <citation type="submission" date="2019-04" db="EMBL/GenBank/DDBJ databases">
        <title>Sequencing of skin fungus with MAO and IRED activity.</title>
        <authorList>
            <person name="Marsaioli A.J."/>
            <person name="Bonatto J.M.C."/>
            <person name="Reis Junior O."/>
        </authorList>
    </citation>
    <scope>NUCLEOTIDE SEQUENCE</scope>
    <source>
        <strain evidence="2">30M1</strain>
    </source>
</reference>
<feature type="region of interest" description="Disordered" evidence="1">
    <location>
        <begin position="415"/>
        <end position="464"/>
    </location>
</feature>
<gene>
    <name evidence="2" type="primary">MSS4_1</name>
    <name evidence="2" type="ORF">E8E13_003676</name>
</gene>
<evidence type="ECO:0000313" key="3">
    <source>
        <dbReference type="Proteomes" id="UP000801428"/>
    </source>
</evidence>
<comment type="caution">
    <text evidence="2">The sequence shown here is derived from an EMBL/GenBank/DDBJ whole genome shotgun (WGS) entry which is preliminary data.</text>
</comment>
<dbReference type="Proteomes" id="UP000801428">
    <property type="component" value="Unassembled WGS sequence"/>
</dbReference>
<protein>
    <submittedName>
        <fullName evidence="2">Phosphatidylinositol-4-phosphate 5-kinase</fullName>
    </submittedName>
</protein>
<sequence length="464" mass="52357">MASVMQQLQKQKDPLHVLVTPGALIEQTKAGSTSQTFTNDSFAITDNGLQIQTETDQSPVTMRNGIERSIFEQPVKNEADSQTVFENAVKQKLNIPNGYEKVAVLVVRWDDELEDPRLKEGHDEEVKRLKQVLGERFHFDVSSEVRLNTTKKPQIILNKAIMDHIDSFDGANNLLIIYYTGHGSLLRVGDADQQLQLAATNNSHRNSKGPHPATAIWCQAERPLMEVAEADVLSLLDCCYAGSAHKGVGGERRTYELLAACHKGQKTRGPGPNSFTTRLLNALEQLLVDPKEPPIIMTRLQNNINTRDPQGLTPVMLLDRLDNHVGRHLQLAPVQERTKEKNEQFQQRPNEKSVVKLRFSLEVEELSQNQIEDWAHELSKLCQSPAKIPIRRIDWMKVENRKGMTQRWKDALDFAQKQSKKRKSVPDGSSSDDRSPLVKRRTQDDLLSPRDTQGQLPPTPGNSE</sequence>
<keyword evidence="3" id="KW-1185">Reference proteome</keyword>
<dbReference type="Gene3D" id="3.40.50.1460">
    <property type="match status" value="1"/>
</dbReference>
<feature type="compositionally biased region" description="Basic and acidic residues" evidence="1">
    <location>
        <begin position="431"/>
        <end position="448"/>
    </location>
</feature>
<organism evidence="2 3">
    <name type="scientific">Curvularia kusanoi</name>
    <name type="common">Cochliobolus kusanoi</name>
    <dbReference type="NCBI Taxonomy" id="90978"/>
    <lineage>
        <taxon>Eukaryota</taxon>
        <taxon>Fungi</taxon>
        <taxon>Dikarya</taxon>
        <taxon>Ascomycota</taxon>
        <taxon>Pezizomycotina</taxon>
        <taxon>Dothideomycetes</taxon>
        <taxon>Pleosporomycetidae</taxon>
        <taxon>Pleosporales</taxon>
        <taxon>Pleosporineae</taxon>
        <taxon>Pleosporaceae</taxon>
        <taxon>Curvularia</taxon>
    </lineage>
</organism>
<accession>A0A9P4T529</accession>
<proteinExistence type="predicted"/>
<dbReference type="AlphaFoldDB" id="A0A9P4T529"/>
<evidence type="ECO:0000313" key="2">
    <source>
        <dbReference type="EMBL" id="KAF2995095.1"/>
    </source>
</evidence>
<name>A0A9P4T529_CURKU</name>